<keyword evidence="9" id="KW-1185">Reference proteome</keyword>
<dbReference type="InterPro" id="IPR029903">
    <property type="entry name" value="RmlD-like-bd"/>
</dbReference>
<dbReference type="InterPro" id="IPR005913">
    <property type="entry name" value="dTDP_dehydrorham_reduct"/>
</dbReference>
<feature type="domain" description="RmlD-like substrate binding" evidence="7">
    <location>
        <begin position="4"/>
        <end position="279"/>
    </location>
</feature>
<dbReference type="EC" id="1.1.1.133" evidence="3 6"/>
<evidence type="ECO:0000256" key="6">
    <source>
        <dbReference type="RuleBase" id="RU364082"/>
    </source>
</evidence>
<keyword evidence="6" id="KW-0560">Oxidoreductase</keyword>
<dbReference type="PANTHER" id="PTHR10491:SF4">
    <property type="entry name" value="METHIONINE ADENOSYLTRANSFERASE 2 SUBUNIT BETA"/>
    <property type="match status" value="1"/>
</dbReference>
<evidence type="ECO:0000256" key="4">
    <source>
        <dbReference type="ARBA" id="ARBA00017099"/>
    </source>
</evidence>
<dbReference type="PANTHER" id="PTHR10491">
    <property type="entry name" value="DTDP-4-DEHYDRORHAMNOSE REDUCTASE"/>
    <property type="match status" value="1"/>
</dbReference>
<dbReference type="Gene3D" id="3.40.50.720">
    <property type="entry name" value="NAD(P)-binding Rossmann-like Domain"/>
    <property type="match status" value="1"/>
</dbReference>
<dbReference type="Proteomes" id="UP001221189">
    <property type="component" value="Unassembled WGS sequence"/>
</dbReference>
<dbReference type="RefSeq" id="WP_273600912.1">
    <property type="nucleotide sequence ID" value="NZ_JAQQXT010000008.1"/>
</dbReference>
<comment type="cofactor">
    <cofactor evidence="6">
        <name>Mg(2+)</name>
        <dbReference type="ChEBI" id="CHEBI:18420"/>
    </cofactor>
    <text evidence="6">Binds 1 Mg(2+) ion per monomer.</text>
</comment>
<sequence>MTQRIALCGSGGLLGSEFRSALSKDLRGFMQLPRACIEDADVEVITAILREAKISIVINCIAHTNLEAAEVDPSLDKFVNSTIPGALAKACSSLNILLVHFSSTGCYGHWKDDPYIESDQLVPPTQHHLAKYRGEMLVRSSGCRHLIIRTGWLFGGSIDQPKNFVWKRILEASQSTDIISDNSQRGCPTYVGDVVAQSLAMLSEEISGTFNVVAHGSASRYEYVAAIISFAGLSCKVKPGPGFKRQAPVSMNEMAVNFELQQQGMDLMTHWRTPLRRYILGLPLSLVQ</sequence>
<evidence type="ECO:0000313" key="8">
    <source>
        <dbReference type="EMBL" id="MDC8772738.1"/>
    </source>
</evidence>
<comment type="caution">
    <text evidence="8">The sequence shown here is derived from an EMBL/GenBank/DDBJ whole genome shotgun (WGS) entry which is preliminary data.</text>
</comment>
<comment type="function">
    <text evidence="6">Catalyzes the reduction of dTDP-6-deoxy-L-lyxo-4-hexulose to yield dTDP-L-rhamnose.</text>
</comment>
<keyword evidence="6" id="KW-0521">NADP</keyword>
<gene>
    <name evidence="8" type="ORF">PRZ03_14235</name>
</gene>
<evidence type="ECO:0000259" key="7">
    <source>
        <dbReference type="Pfam" id="PF04321"/>
    </source>
</evidence>
<dbReference type="InterPro" id="IPR036291">
    <property type="entry name" value="NAD(P)-bd_dom_sf"/>
</dbReference>
<comment type="similarity">
    <text evidence="2 6">Belongs to the dTDP-4-dehydrorhamnose reductase family.</text>
</comment>
<accession>A0ABT5KFM9</accession>
<evidence type="ECO:0000256" key="3">
    <source>
        <dbReference type="ARBA" id="ARBA00012929"/>
    </source>
</evidence>
<organism evidence="8 9">
    <name type="scientific">Roseateles albus</name>
    <dbReference type="NCBI Taxonomy" id="2987525"/>
    <lineage>
        <taxon>Bacteria</taxon>
        <taxon>Pseudomonadati</taxon>
        <taxon>Pseudomonadota</taxon>
        <taxon>Betaproteobacteria</taxon>
        <taxon>Burkholderiales</taxon>
        <taxon>Sphaerotilaceae</taxon>
        <taxon>Roseateles</taxon>
    </lineage>
</organism>
<comment type="catalytic activity">
    <reaction evidence="5 6">
        <text>dTDP-beta-L-rhamnose + NADP(+) = dTDP-4-dehydro-beta-L-rhamnose + NADPH + H(+)</text>
        <dbReference type="Rhea" id="RHEA:21796"/>
        <dbReference type="ChEBI" id="CHEBI:15378"/>
        <dbReference type="ChEBI" id="CHEBI:57510"/>
        <dbReference type="ChEBI" id="CHEBI:57783"/>
        <dbReference type="ChEBI" id="CHEBI:58349"/>
        <dbReference type="ChEBI" id="CHEBI:62830"/>
        <dbReference type="EC" id="1.1.1.133"/>
    </reaction>
</comment>
<comment type="pathway">
    <text evidence="1 6">Carbohydrate biosynthesis; dTDP-L-rhamnose biosynthesis.</text>
</comment>
<dbReference type="Gene3D" id="3.90.25.10">
    <property type="entry name" value="UDP-galactose 4-epimerase, domain 1"/>
    <property type="match status" value="1"/>
</dbReference>
<dbReference type="SUPFAM" id="SSF51735">
    <property type="entry name" value="NAD(P)-binding Rossmann-fold domains"/>
    <property type="match status" value="1"/>
</dbReference>
<evidence type="ECO:0000256" key="5">
    <source>
        <dbReference type="ARBA" id="ARBA00048200"/>
    </source>
</evidence>
<name>A0ABT5KFM9_9BURK</name>
<reference evidence="8 9" key="1">
    <citation type="submission" date="2022-10" db="EMBL/GenBank/DDBJ databases">
        <title>Paucibacter sp. hw1 Genome sequencing.</title>
        <authorList>
            <person name="Park S."/>
        </authorList>
    </citation>
    <scope>NUCLEOTIDE SEQUENCE [LARGE SCALE GENOMIC DNA]</scope>
    <source>
        <strain evidence="9">hw1</strain>
    </source>
</reference>
<dbReference type="EMBL" id="JAQQXT010000008">
    <property type="protein sequence ID" value="MDC8772738.1"/>
    <property type="molecule type" value="Genomic_DNA"/>
</dbReference>
<evidence type="ECO:0000313" key="9">
    <source>
        <dbReference type="Proteomes" id="UP001221189"/>
    </source>
</evidence>
<proteinExistence type="inferred from homology"/>
<evidence type="ECO:0000256" key="2">
    <source>
        <dbReference type="ARBA" id="ARBA00010944"/>
    </source>
</evidence>
<evidence type="ECO:0000256" key="1">
    <source>
        <dbReference type="ARBA" id="ARBA00004781"/>
    </source>
</evidence>
<protein>
    <recommendedName>
        <fullName evidence="4 6">dTDP-4-dehydrorhamnose reductase</fullName>
        <ecNumber evidence="3 6">1.1.1.133</ecNumber>
    </recommendedName>
</protein>
<dbReference type="Pfam" id="PF04321">
    <property type="entry name" value="RmlD_sub_bind"/>
    <property type="match status" value="1"/>
</dbReference>